<evidence type="ECO:0000313" key="1">
    <source>
        <dbReference type="EMBL" id="KKL04688.1"/>
    </source>
</evidence>
<protein>
    <submittedName>
        <fullName evidence="1">Uncharacterized protein</fullName>
    </submittedName>
</protein>
<feature type="non-terminal residue" evidence="1">
    <location>
        <position position="1"/>
    </location>
</feature>
<sequence length="82" mass="8598">LRKYGAATNVNFVLYGTSGKAFQAGAAFASGDIKIMVDNGAEANSATGFADEGQGYSLPVTSSEMTAKRVVYLSRSKHKNMA</sequence>
<dbReference type="EMBL" id="LAZR01044420">
    <property type="protein sequence ID" value="KKL04688.1"/>
    <property type="molecule type" value="Genomic_DNA"/>
</dbReference>
<dbReference type="AlphaFoldDB" id="A0A0F9CXU1"/>
<gene>
    <name evidence="1" type="ORF">LCGC14_2613550</name>
</gene>
<name>A0A0F9CXU1_9ZZZZ</name>
<organism evidence="1">
    <name type="scientific">marine sediment metagenome</name>
    <dbReference type="NCBI Taxonomy" id="412755"/>
    <lineage>
        <taxon>unclassified sequences</taxon>
        <taxon>metagenomes</taxon>
        <taxon>ecological metagenomes</taxon>
    </lineage>
</organism>
<proteinExistence type="predicted"/>
<comment type="caution">
    <text evidence="1">The sequence shown here is derived from an EMBL/GenBank/DDBJ whole genome shotgun (WGS) entry which is preliminary data.</text>
</comment>
<reference evidence="1" key="1">
    <citation type="journal article" date="2015" name="Nature">
        <title>Complex archaea that bridge the gap between prokaryotes and eukaryotes.</title>
        <authorList>
            <person name="Spang A."/>
            <person name="Saw J.H."/>
            <person name="Jorgensen S.L."/>
            <person name="Zaremba-Niedzwiedzka K."/>
            <person name="Martijn J."/>
            <person name="Lind A.E."/>
            <person name="van Eijk R."/>
            <person name="Schleper C."/>
            <person name="Guy L."/>
            <person name="Ettema T.J."/>
        </authorList>
    </citation>
    <scope>NUCLEOTIDE SEQUENCE</scope>
</reference>
<accession>A0A0F9CXU1</accession>